<evidence type="ECO:0000313" key="1">
    <source>
        <dbReference type="EMBL" id="JAD40508.1"/>
    </source>
</evidence>
<sequence length="46" mass="5425">MLCHQLGPFRTCNRTYVWLAVGLSRCLRFKHQNWNAVNVLSPLLMH</sequence>
<protein>
    <submittedName>
        <fullName evidence="1">Uncharacterized protein</fullName>
    </submittedName>
</protein>
<name>A0A0A8ZS24_ARUDO</name>
<dbReference type="EMBL" id="GBRH01257387">
    <property type="protein sequence ID" value="JAD40508.1"/>
    <property type="molecule type" value="Transcribed_RNA"/>
</dbReference>
<organism evidence="1">
    <name type="scientific">Arundo donax</name>
    <name type="common">Giant reed</name>
    <name type="synonym">Donax arundinaceus</name>
    <dbReference type="NCBI Taxonomy" id="35708"/>
    <lineage>
        <taxon>Eukaryota</taxon>
        <taxon>Viridiplantae</taxon>
        <taxon>Streptophyta</taxon>
        <taxon>Embryophyta</taxon>
        <taxon>Tracheophyta</taxon>
        <taxon>Spermatophyta</taxon>
        <taxon>Magnoliopsida</taxon>
        <taxon>Liliopsida</taxon>
        <taxon>Poales</taxon>
        <taxon>Poaceae</taxon>
        <taxon>PACMAD clade</taxon>
        <taxon>Arundinoideae</taxon>
        <taxon>Arundineae</taxon>
        <taxon>Arundo</taxon>
    </lineage>
</organism>
<reference evidence="1" key="1">
    <citation type="submission" date="2014-09" db="EMBL/GenBank/DDBJ databases">
        <authorList>
            <person name="Magalhaes I.L.F."/>
            <person name="Oliveira U."/>
            <person name="Santos F.R."/>
            <person name="Vidigal T.H.D.A."/>
            <person name="Brescovit A.D."/>
            <person name="Santos A.J."/>
        </authorList>
    </citation>
    <scope>NUCLEOTIDE SEQUENCE</scope>
    <source>
        <tissue evidence="1">Shoot tissue taken approximately 20 cm above the soil surface</tissue>
    </source>
</reference>
<proteinExistence type="predicted"/>
<reference evidence="1" key="2">
    <citation type="journal article" date="2015" name="Data Brief">
        <title>Shoot transcriptome of the giant reed, Arundo donax.</title>
        <authorList>
            <person name="Barrero R.A."/>
            <person name="Guerrero F.D."/>
            <person name="Moolhuijzen P."/>
            <person name="Goolsby J.A."/>
            <person name="Tidwell J."/>
            <person name="Bellgard S.E."/>
            <person name="Bellgard M.I."/>
        </authorList>
    </citation>
    <scope>NUCLEOTIDE SEQUENCE</scope>
    <source>
        <tissue evidence="1">Shoot tissue taken approximately 20 cm above the soil surface</tissue>
    </source>
</reference>
<dbReference type="AlphaFoldDB" id="A0A0A8ZS24"/>
<accession>A0A0A8ZS24</accession>